<evidence type="ECO:0000256" key="1">
    <source>
        <dbReference type="SAM" id="Phobius"/>
    </source>
</evidence>
<keyword evidence="1" id="KW-0812">Transmembrane</keyword>
<accession>A0A951P7U5</accession>
<keyword evidence="1" id="KW-0472">Membrane</keyword>
<reference evidence="2" key="2">
    <citation type="journal article" date="2022" name="Microbiol. Resour. Announc.">
        <title>Metagenome Sequencing to Explore Phylogenomics of Terrestrial Cyanobacteria.</title>
        <authorList>
            <person name="Ward R.D."/>
            <person name="Stajich J.E."/>
            <person name="Johansen J.R."/>
            <person name="Huntemann M."/>
            <person name="Clum A."/>
            <person name="Foster B."/>
            <person name="Foster B."/>
            <person name="Roux S."/>
            <person name="Palaniappan K."/>
            <person name="Varghese N."/>
            <person name="Mukherjee S."/>
            <person name="Reddy T.B.K."/>
            <person name="Daum C."/>
            <person name="Copeland A."/>
            <person name="Chen I.A."/>
            <person name="Ivanova N.N."/>
            <person name="Kyrpides N.C."/>
            <person name="Shapiro N."/>
            <person name="Eloe-Fadrosh E.A."/>
            <person name="Pietrasiak N."/>
        </authorList>
    </citation>
    <scope>NUCLEOTIDE SEQUENCE</scope>
    <source>
        <strain evidence="2">GSE-TBD4-15B</strain>
    </source>
</reference>
<organism evidence="2 3">
    <name type="scientific">Pegethrix bostrychoides GSE-TBD4-15B</name>
    <dbReference type="NCBI Taxonomy" id="2839662"/>
    <lineage>
        <taxon>Bacteria</taxon>
        <taxon>Bacillati</taxon>
        <taxon>Cyanobacteriota</taxon>
        <taxon>Cyanophyceae</taxon>
        <taxon>Oculatellales</taxon>
        <taxon>Oculatellaceae</taxon>
        <taxon>Pegethrix</taxon>
    </lineage>
</organism>
<protein>
    <recommendedName>
        <fullName evidence="4">DUF4239 domain-containing protein</fullName>
    </recommendedName>
</protein>
<evidence type="ECO:0000313" key="3">
    <source>
        <dbReference type="Proteomes" id="UP000707356"/>
    </source>
</evidence>
<gene>
    <name evidence="2" type="ORF">KME07_01475</name>
</gene>
<proteinExistence type="predicted"/>
<dbReference type="EMBL" id="JAHHHV010000005">
    <property type="protein sequence ID" value="MBW4464095.1"/>
    <property type="molecule type" value="Genomic_DNA"/>
</dbReference>
<feature type="transmembrane region" description="Helical" evidence="1">
    <location>
        <begin position="200"/>
        <end position="221"/>
    </location>
</feature>
<comment type="caution">
    <text evidence="2">The sequence shown here is derived from an EMBL/GenBank/DDBJ whole genome shotgun (WGS) entry which is preliminary data.</text>
</comment>
<feature type="transmembrane region" description="Helical" evidence="1">
    <location>
        <begin position="173"/>
        <end position="194"/>
    </location>
</feature>
<sequence length="260" mass="29371">MPQSIYLKWGILLKVLPFTLLFCGVKWGIHMENLELWKFDRMTGSLFGAATFVIAFILSGTLADYRISEDLVCQLASAVESIQDTAFFAAVNHETYDSKPLTQTLTQILERFLDWLKDDAPALNFISAIEELNLQFASLEPHVSGPVLSRVQSEQAKLRFITSRMKLIRDTEFIPPAYVLLNLFLVGAVIALLLTSGDQFSKTLVVSGFLFTSFLYLVALIRNLDNPFRYGERSCLAVDLMLLDGVLDRLRANLQHQQIE</sequence>
<reference evidence="2" key="1">
    <citation type="submission" date="2021-05" db="EMBL/GenBank/DDBJ databases">
        <authorList>
            <person name="Pietrasiak N."/>
            <person name="Ward R."/>
            <person name="Stajich J.E."/>
            <person name="Kurbessoian T."/>
        </authorList>
    </citation>
    <scope>NUCLEOTIDE SEQUENCE</scope>
    <source>
        <strain evidence="2">GSE-TBD4-15B</strain>
    </source>
</reference>
<dbReference type="AlphaFoldDB" id="A0A951P7U5"/>
<evidence type="ECO:0000313" key="2">
    <source>
        <dbReference type="EMBL" id="MBW4464095.1"/>
    </source>
</evidence>
<name>A0A951P7U5_9CYAN</name>
<evidence type="ECO:0008006" key="4">
    <source>
        <dbReference type="Google" id="ProtNLM"/>
    </source>
</evidence>
<feature type="transmembrane region" description="Helical" evidence="1">
    <location>
        <begin position="42"/>
        <end position="62"/>
    </location>
</feature>
<feature type="transmembrane region" description="Helical" evidence="1">
    <location>
        <begin position="12"/>
        <end position="30"/>
    </location>
</feature>
<dbReference type="Proteomes" id="UP000707356">
    <property type="component" value="Unassembled WGS sequence"/>
</dbReference>
<keyword evidence="1" id="KW-1133">Transmembrane helix</keyword>